<dbReference type="Gene3D" id="1.20.1280.50">
    <property type="match status" value="1"/>
</dbReference>
<keyword evidence="4" id="KW-1185">Reference proteome</keyword>
<feature type="region of interest" description="Disordered" evidence="1">
    <location>
        <begin position="285"/>
        <end position="304"/>
    </location>
</feature>
<evidence type="ECO:0000259" key="2">
    <source>
        <dbReference type="PROSITE" id="PS50181"/>
    </source>
</evidence>
<dbReference type="InterPro" id="IPR036047">
    <property type="entry name" value="F-box-like_dom_sf"/>
</dbReference>
<evidence type="ECO:0000313" key="4">
    <source>
        <dbReference type="Proteomes" id="UP000015100"/>
    </source>
</evidence>
<dbReference type="AlphaFoldDB" id="S8AMP4"/>
<organism evidence="3 4">
    <name type="scientific">Dactylellina haptotyla (strain CBS 200.50)</name>
    <name type="common">Nematode-trapping fungus</name>
    <name type="synonym">Monacrosporium haptotylum</name>
    <dbReference type="NCBI Taxonomy" id="1284197"/>
    <lineage>
        <taxon>Eukaryota</taxon>
        <taxon>Fungi</taxon>
        <taxon>Dikarya</taxon>
        <taxon>Ascomycota</taxon>
        <taxon>Pezizomycotina</taxon>
        <taxon>Orbiliomycetes</taxon>
        <taxon>Orbiliales</taxon>
        <taxon>Orbiliaceae</taxon>
        <taxon>Dactylellina</taxon>
    </lineage>
</organism>
<gene>
    <name evidence="3" type="ORF">H072_1813</name>
</gene>
<dbReference type="Proteomes" id="UP000015100">
    <property type="component" value="Unassembled WGS sequence"/>
</dbReference>
<reference evidence="3 4" key="1">
    <citation type="journal article" date="2013" name="PLoS Genet.">
        <title>Genomic mechanisms accounting for the adaptation to parasitism in nematode-trapping fungi.</title>
        <authorList>
            <person name="Meerupati T."/>
            <person name="Andersson K.M."/>
            <person name="Friman E."/>
            <person name="Kumar D."/>
            <person name="Tunlid A."/>
            <person name="Ahren D."/>
        </authorList>
    </citation>
    <scope>NUCLEOTIDE SEQUENCE [LARGE SCALE GENOMIC DNA]</scope>
    <source>
        <strain evidence="3 4">CBS 200.50</strain>
    </source>
</reference>
<dbReference type="SMART" id="SM00256">
    <property type="entry name" value="FBOX"/>
    <property type="match status" value="1"/>
</dbReference>
<evidence type="ECO:0000256" key="1">
    <source>
        <dbReference type="SAM" id="MobiDB-lite"/>
    </source>
</evidence>
<feature type="compositionally biased region" description="Polar residues" evidence="1">
    <location>
        <begin position="217"/>
        <end position="241"/>
    </location>
</feature>
<dbReference type="OMA" id="RDRINCE"/>
<dbReference type="SUPFAM" id="SSF81383">
    <property type="entry name" value="F-box domain"/>
    <property type="match status" value="1"/>
</dbReference>
<sequence>MASALLSPPAAAISDLPIELHEQIISYLPWRDRINCEHVCKVWREVIRSRFSEGRYTIAPWLPEQHYDFGFYAPLKIHNLLLEGNTFSFKCHKGHKFFQVPGLVSDQLFQELEGSIAEDYLGVVNSICSFDIIEKNNDTENTTMTTKPVANLSLLNDMVVYPAWVYDDEIVKLYCSFTRQIPESEDPNANVADDNDENRENIPPENSDDETAVPATGNDTGTATQALSVVTPTSRRPTRVNVSDGSFTAQVHRDSDDEYFRLTLGGLLLSIRQNLLDDVFKEAGLDEAPSSSSSDSQDKLMRDKRRRKVEDATIVIDDLHFVKVRENQALSIVFNALVLPDKGEPINITDILC</sequence>
<protein>
    <recommendedName>
        <fullName evidence="2">F-box domain-containing protein</fullName>
    </recommendedName>
</protein>
<dbReference type="Pfam" id="PF12937">
    <property type="entry name" value="F-box-like"/>
    <property type="match status" value="1"/>
</dbReference>
<dbReference type="CDD" id="cd09917">
    <property type="entry name" value="F-box_SF"/>
    <property type="match status" value="1"/>
</dbReference>
<evidence type="ECO:0000313" key="3">
    <source>
        <dbReference type="EMBL" id="EPS44154.1"/>
    </source>
</evidence>
<feature type="domain" description="F-box" evidence="2">
    <location>
        <begin position="10"/>
        <end position="59"/>
    </location>
</feature>
<accession>S8AMP4</accession>
<dbReference type="PROSITE" id="PS50181">
    <property type="entry name" value="FBOX"/>
    <property type="match status" value="1"/>
</dbReference>
<dbReference type="OrthoDB" id="6577359at2759"/>
<proteinExistence type="predicted"/>
<dbReference type="HOGENOM" id="CLU_752320_0_0_1"/>
<name>S8AMP4_DACHA</name>
<dbReference type="InterPro" id="IPR001810">
    <property type="entry name" value="F-box_dom"/>
</dbReference>
<reference evidence="4" key="2">
    <citation type="submission" date="2013-04" db="EMBL/GenBank/DDBJ databases">
        <title>Genomic mechanisms accounting for the adaptation to parasitism in nematode-trapping fungi.</title>
        <authorList>
            <person name="Ahren D.G."/>
        </authorList>
    </citation>
    <scope>NUCLEOTIDE SEQUENCE [LARGE SCALE GENOMIC DNA]</scope>
    <source>
        <strain evidence="4">CBS 200.50</strain>
    </source>
</reference>
<feature type="region of interest" description="Disordered" evidence="1">
    <location>
        <begin position="184"/>
        <end position="241"/>
    </location>
</feature>
<comment type="caution">
    <text evidence="3">The sequence shown here is derived from an EMBL/GenBank/DDBJ whole genome shotgun (WGS) entry which is preliminary data.</text>
</comment>
<dbReference type="EMBL" id="AQGS01000057">
    <property type="protein sequence ID" value="EPS44154.1"/>
    <property type="molecule type" value="Genomic_DNA"/>
</dbReference>